<dbReference type="PANTHER" id="PTHR34671:SF9">
    <property type="entry name" value="EM-LIKE PROTEIN GEA6"/>
    <property type="match status" value="1"/>
</dbReference>
<evidence type="ECO:0000313" key="3">
    <source>
        <dbReference type="Proteomes" id="UP001642260"/>
    </source>
</evidence>
<keyword evidence="3" id="KW-1185">Reference proteome</keyword>
<dbReference type="Gene3D" id="3.80.10.10">
    <property type="entry name" value="Ribonuclease Inhibitor"/>
    <property type="match status" value="1"/>
</dbReference>
<sequence>MTELKNPQSLQFRRRVKEGFRSRNQRLLPGQEFCYRSKILEAVSLIRFFAEMKFEKGVNDGTLWTVGRYCSNLEALDLSELDNLTDASLKEITDGCRSLNSILIGAKDKEDLRVGKDVVGRYRGQESVQGLGVAVNIHDVKASLGQTENIRTRLRSFGRSVPQFMSPREPKESGKRSKEEKHGIEEERDVNCVEAKENNNNNVPVVDVDGDDVVDGSDSATVCGDMRKALSVCRSALEILETEVKGTADQEPQTSVSEVQVAVSWLLTSKNWRCCETVGPGGTGGKSFEAQQHLAEGRARGGNTRKEQLGSEGYQQMGRKGGHRNPGEDVDEGEEMDEPKSRTRTQS</sequence>
<protein>
    <submittedName>
        <fullName evidence="2">Uncharacterized protein</fullName>
    </submittedName>
</protein>
<proteinExistence type="predicted"/>
<dbReference type="InterPro" id="IPR000389">
    <property type="entry name" value="Small_hydrophilic_seed_prot"/>
</dbReference>
<dbReference type="SMART" id="SM00367">
    <property type="entry name" value="LRR_CC"/>
    <property type="match status" value="1"/>
</dbReference>
<feature type="compositionally biased region" description="Acidic residues" evidence="1">
    <location>
        <begin position="328"/>
        <end position="337"/>
    </location>
</feature>
<gene>
    <name evidence="2" type="ORF">ERUC_LOCUS12301</name>
</gene>
<dbReference type="Gene3D" id="1.10.8.60">
    <property type="match status" value="1"/>
</dbReference>
<evidence type="ECO:0000313" key="2">
    <source>
        <dbReference type="EMBL" id="CAH8331171.1"/>
    </source>
</evidence>
<feature type="region of interest" description="Disordered" evidence="1">
    <location>
        <begin position="161"/>
        <end position="186"/>
    </location>
</feature>
<accession>A0ABC8JLS8</accession>
<reference evidence="2 3" key="1">
    <citation type="submission" date="2022-03" db="EMBL/GenBank/DDBJ databases">
        <authorList>
            <person name="Macdonald S."/>
            <person name="Ahmed S."/>
            <person name="Newling K."/>
        </authorList>
    </citation>
    <scope>NUCLEOTIDE SEQUENCE [LARGE SCALE GENOMIC DNA]</scope>
</reference>
<evidence type="ECO:0000256" key="1">
    <source>
        <dbReference type="SAM" id="MobiDB-lite"/>
    </source>
</evidence>
<dbReference type="Pfam" id="PF00477">
    <property type="entry name" value="LEA_5"/>
    <property type="match status" value="1"/>
</dbReference>
<dbReference type="InterPro" id="IPR032675">
    <property type="entry name" value="LRR_dom_sf"/>
</dbReference>
<dbReference type="InterPro" id="IPR038956">
    <property type="entry name" value="LEA_5"/>
</dbReference>
<dbReference type="AlphaFoldDB" id="A0ABC8JLS8"/>
<feature type="compositionally biased region" description="Basic and acidic residues" evidence="1">
    <location>
        <begin position="168"/>
        <end position="186"/>
    </location>
</feature>
<feature type="region of interest" description="Disordered" evidence="1">
    <location>
        <begin position="293"/>
        <end position="347"/>
    </location>
</feature>
<dbReference type="Proteomes" id="UP001642260">
    <property type="component" value="Unassembled WGS sequence"/>
</dbReference>
<comment type="caution">
    <text evidence="2">The sequence shown here is derived from an EMBL/GenBank/DDBJ whole genome shotgun (WGS) entry which is preliminary data.</text>
</comment>
<dbReference type="PANTHER" id="PTHR34671">
    <property type="entry name" value="EM-LIKE PROTEIN GEA1"/>
    <property type="match status" value="1"/>
</dbReference>
<dbReference type="EMBL" id="CAKOAT010116599">
    <property type="protein sequence ID" value="CAH8331171.1"/>
    <property type="molecule type" value="Genomic_DNA"/>
</dbReference>
<feature type="compositionally biased region" description="Basic and acidic residues" evidence="1">
    <location>
        <begin position="295"/>
        <end position="309"/>
    </location>
</feature>
<name>A0ABC8JLS8_ERUVS</name>
<organism evidence="2 3">
    <name type="scientific">Eruca vesicaria subsp. sativa</name>
    <name type="common">Garden rocket</name>
    <name type="synonym">Eruca sativa</name>
    <dbReference type="NCBI Taxonomy" id="29727"/>
    <lineage>
        <taxon>Eukaryota</taxon>
        <taxon>Viridiplantae</taxon>
        <taxon>Streptophyta</taxon>
        <taxon>Embryophyta</taxon>
        <taxon>Tracheophyta</taxon>
        <taxon>Spermatophyta</taxon>
        <taxon>Magnoliopsida</taxon>
        <taxon>eudicotyledons</taxon>
        <taxon>Gunneridae</taxon>
        <taxon>Pentapetalae</taxon>
        <taxon>rosids</taxon>
        <taxon>malvids</taxon>
        <taxon>Brassicales</taxon>
        <taxon>Brassicaceae</taxon>
        <taxon>Brassiceae</taxon>
        <taxon>Eruca</taxon>
    </lineage>
</organism>
<dbReference type="InterPro" id="IPR006553">
    <property type="entry name" value="Leu-rich_rpt_Cys-con_subtyp"/>
</dbReference>
<dbReference type="SUPFAM" id="SSF52047">
    <property type="entry name" value="RNI-like"/>
    <property type="match status" value="1"/>
</dbReference>